<dbReference type="GO" id="GO:0016874">
    <property type="term" value="F:ligase activity"/>
    <property type="evidence" value="ECO:0007669"/>
    <property type="project" value="UniProtKB-KW"/>
</dbReference>
<dbReference type="AlphaFoldDB" id="A0A4D9DJJ1"/>
<accession>A0A4D9DJJ1</accession>
<reference evidence="3 4" key="2">
    <citation type="submission" date="2019-04" db="EMBL/GenBank/DDBJ databases">
        <title>The genome sequence of big-headed turtle.</title>
        <authorList>
            <person name="Gong S."/>
        </authorList>
    </citation>
    <scope>NUCLEOTIDE SEQUENCE [LARGE SCALE GENOMIC DNA]</scope>
    <source>
        <strain evidence="3">DO16091913</strain>
        <tissue evidence="3">Muscle</tissue>
    </source>
</reference>
<keyword evidence="1" id="KW-0175">Coiled coil</keyword>
<evidence type="ECO:0000313" key="3">
    <source>
        <dbReference type="EMBL" id="TFJ96601.1"/>
    </source>
</evidence>
<feature type="coiled-coil region" evidence="1">
    <location>
        <begin position="68"/>
        <end position="95"/>
    </location>
</feature>
<comment type="caution">
    <text evidence="3">The sequence shown here is derived from an EMBL/GenBank/DDBJ whole genome shotgun (WGS) entry which is preliminary data.</text>
</comment>
<evidence type="ECO:0000256" key="1">
    <source>
        <dbReference type="SAM" id="Coils"/>
    </source>
</evidence>
<dbReference type="Proteomes" id="UP000297703">
    <property type="component" value="Unassembled WGS sequence"/>
</dbReference>
<gene>
    <name evidence="3" type="ORF">DR999_PMT21601</name>
</gene>
<dbReference type="OrthoDB" id="10598210at2759"/>
<name>A0A4D9DJJ1_9SAUR</name>
<sequence>MAGAGSAARGLLQPCSPRGSAEPPQEHLAPLGKEREAAKAEEQQQSEELLKQTAAERRKIVWEWQELRGFLEEQEQRLLSRLEELERAIAQRREEGSCSLSW</sequence>
<keyword evidence="3" id="KW-0436">Ligase</keyword>
<feature type="region of interest" description="Disordered" evidence="2">
    <location>
        <begin position="1"/>
        <end position="50"/>
    </location>
</feature>
<evidence type="ECO:0000313" key="4">
    <source>
        <dbReference type="Proteomes" id="UP000297703"/>
    </source>
</evidence>
<dbReference type="STRING" id="55544.A0A4D9DJJ1"/>
<dbReference type="EMBL" id="QXTE01000631">
    <property type="protein sequence ID" value="TFJ96601.1"/>
    <property type="molecule type" value="Genomic_DNA"/>
</dbReference>
<protein>
    <submittedName>
        <fullName evidence="3">Long-chain fatty acid--CoA ligase</fullName>
    </submittedName>
</protein>
<reference evidence="3 4" key="1">
    <citation type="submission" date="2019-04" db="EMBL/GenBank/DDBJ databases">
        <title>Draft genome of the big-headed turtle Platysternon megacephalum.</title>
        <authorList>
            <person name="Gong S."/>
        </authorList>
    </citation>
    <scope>NUCLEOTIDE SEQUENCE [LARGE SCALE GENOMIC DNA]</scope>
    <source>
        <strain evidence="3">DO16091913</strain>
        <tissue evidence="3">Muscle</tissue>
    </source>
</reference>
<keyword evidence="4" id="KW-1185">Reference proteome</keyword>
<proteinExistence type="predicted"/>
<organism evidence="3 4">
    <name type="scientific">Platysternon megacephalum</name>
    <name type="common">big-headed turtle</name>
    <dbReference type="NCBI Taxonomy" id="55544"/>
    <lineage>
        <taxon>Eukaryota</taxon>
        <taxon>Metazoa</taxon>
        <taxon>Chordata</taxon>
        <taxon>Craniata</taxon>
        <taxon>Vertebrata</taxon>
        <taxon>Euteleostomi</taxon>
        <taxon>Archelosauria</taxon>
        <taxon>Testudinata</taxon>
        <taxon>Testudines</taxon>
        <taxon>Cryptodira</taxon>
        <taxon>Durocryptodira</taxon>
        <taxon>Testudinoidea</taxon>
        <taxon>Platysternidae</taxon>
        <taxon>Platysternon</taxon>
    </lineage>
</organism>
<evidence type="ECO:0000256" key="2">
    <source>
        <dbReference type="SAM" id="MobiDB-lite"/>
    </source>
</evidence>
<feature type="compositionally biased region" description="Basic and acidic residues" evidence="2">
    <location>
        <begin position="32"/>
        <end position="50"/>
    </location>
</feature>